<dbReference type="EMBL" id="VBWP01000002">
    <property type="protein sequence ID" value="TLG76584.1"/>
    <property type="molecule type" value="Genomic_DNA"/>
</dbReference>
<sequence length="372" mass="41137">MAQRDYYEVLGLEKGASKEEIKKAFRQLARKYHPDVNKESGAEEKFKEIQEAYAVLSDDEKRSQYDQYGHNAFNQNGGGYDFSGFDFSDIFGDIFGNFGFGGFGGGSRNQNGPRRGSDLAMTMTLSFEEAIFGAKKSVEVSRDETCSKCHGTGADKPEDVETCGRCNGSGYVTVAQNTPFGRIVNQTVCPECQGRGKIVTHKCTQCNGSGTEHVRRTIDVTIPAGIDEGQQIRVSNQGEAGSNGGPTGDLYISFHILKHEFFEREGSNIYLKMPITFAQATLGDDIEVPTVDGKVKLKIPEGTQNGTEFRLKSKGITAVNANRKGDQYVQVHIVVPKHINKRQKEVIKEMDSILESENEKGTLFEKFKKLFS</sequence>
<dbReference type="FunFam" id="2.10.230.10:FF:000002">
    <property type="entry name" value="Molecular chaperone DnaJ"/>
    <property type="match status" value="1"/>
</dbReference>
<evidence type="ECO:0000256" key="13">
    <source>
        <dbReference type="HAMAP-Rule" id="MF_01152"/>
    </source>
</evidence>
<evidence type="ECO:0000256" key="7">
    <source>
        <dbReference type="ARBA" id="ARBA00022771"/>
    </source>
</evidence>
<keyword evidence="9 13" id="KW-0346">Stress response</keyword>
<dbReference type="SUPFAM" id="SSF46565">
    <property type="entry name" value="Chaperone J-domain"/>
    <property type="match status" value="1"/>
</dbReference>
<dbReference type="InterPro" id="IPR036410">
    <property type="entry name" value="HSP_DnaJ_Cys-rich_dom_sf"/>
</dbReference>
<dbReference type="OrthoDB" id="9779889at2"/>
<keyword evidence="3 13" id="KW-0963">Cytoplasm</keyword>
<feature type="domain" description="CR-type" evidence="16">
    <location>
        <begin position="133"/>
        <end position="215"/>
    </location>
</feature>
<evidence type="ECO:0000256" key="2">
    <source>
        <dbReference type="ARBA" id="ARBA00011738"/>
    </source>
</evidence>
<dbReference type="SMART" id="SM00271">
    <property type="entry name" value="DnaJ"/>
    <property type="match status" value="1"/>
</dbReference>
<feature type="binding site" evidence="13">
    <location>
        <position position="189"/>
    </location>
    <ligand>
        <name>Zn(2+)</name>
        <dbReference type="ChEBI" id="CHEBI:29105"/>
        <label>2</label>
    </ligand>
</feature>
<dbReference type="Gene3D" id="2.10.230.10">
    <property type="entry name" value="Heat shock protein DnaJ, cysteine-rich domain"/>
    <property type="match status" value="1"/>
</dbReference>
<dbReference type="Pfam" id="PF01556">
    <property type="entry name" value="DnaJ_C"/>
    <property type="match status" value="1"/>
</dbReference>
<feature type="binding site" evidence="13">
    <location>
        <position position="149"/>
    </location>
    <ligand>
        <name>Zn(2+)</name>
        <dbReference type="ChEBI" id="CHEBI:29105"/>
        <label>1</label>
    </ligand>
</feature>
<dbReference type="RefSeq" id="WP_138190221.1">
    <property type="nucleotide sequence ID" value="NZ_VBWP01000002.1"/>
</dbReference>
<keyword evidence="8 13" id="KW-0862">Zinc</keyword>
<dbReference type="GO" id="GO:0005737">
    <property type="term" value="C:cytoplasm"/>
    <property type="evidence" value="ECO:0007669"/>
    <property type="project" value="UniProtKB-SubCell"/>
</dbReference>
<dbReference type="NCBIfam" id="NF008035">
    <property type="entry name" value="PRK10767.1"/>
    <property type="match status" value="1"/>
</dbReference>
<dbReference type="GO" id="GO:0008270">
    <property type="term" value="F:zinc ion binding"/>
    <property type="evidence" value="ECO:0007669"/>
    <property type="project" value="UniProtKB-UniRule"/>
</dbReference>
<dbReference type="InterPro" id="IPR001623">
    <property type="entry name" value="DnaJ_domain"/>
</dbReference>
<accession>A0A5R8QFL4</accession>
<dbReference type="Gene3D" id="2.60.260.20">
    <property type="entry name" value="Urease metallochaperone UreE, N-terminal domain"/>
    <property type="match status" value="2"/>
</dbReference>
<dbReference type="GO" id="GO:0031072">
    <property type="term" value="F:heat shock protein binding"/>
    <property type="evidence" value="ECO:0007669"/>
    <property type="project" value="InterPro"/>
</dbReference>
<keyword evidence="18" id="KW-1185">Reference proteome</keyword>
<evidence type="ECO:0000256" key="4">
    <source>
        <dbReference type="ARBA" id="ARBA00022705"/>
    </source>
</evidence>
<dbReference type="AlphaFoldDB" id="A0A5R8QFL4"/>
<comment type="subcellular location">
    <subcellularLocation>
        <location evidence="1 13">Cytoplasm</location>
    </subcellularLocation>
</comment>
<comment type="cofactor">
    <cofactor evidence="13">
        <name>Zn(2+)</name>
        <dbReference type="ChEBI" id="CHEBI:29105"/>
    </cofactor>
    <text evidence="13">Binds 2 Zn(2+) ions per monomer.</text>
</comment>
<feature type="repeat" description="CXXCXGXG motif" evidence="13">
    <location>
        <begin position="203"/>
        <end position="210"/>
    </location>
</feature>
<dbReference type="PANTHER" id="PTHR43096:SF48">
    <property type="entry name" value="CHAPERONE PROTEIN DNAJ"/>
    <property type="match status" value="1"/>
</dbReference>
<feature type="binding site" evidence="13">
    <location>
        <position position="203"/>
    </location>
    <ligand>
        <name>Zn(2+)</name>
        <dbReference type="ChEBI" id="CHEBI:29105"/>
        <label>1</label>
    </ligand>
</feature>
<proteinExistence type="inferred from homology"/>
<comment type="subunit">
    <text evidence="2 13">Homodimer.</text>
</comment>
<evidence type="ECO:0000313" key="18">
    <source>
        <dbReference type="Proteomes" id="UP000306912"/>
    </source>
</evidence>
<dbReference type="CDD" id="cd06257">
    <property type="entry name" value="DnaJ"/>
    <property type="match status" value="1"/>
</dbReference>
<comment type="caution">
    <text evidence="17">The sequence shown here is derived from an EMBL/GenBank/DDBJ whole genome shotgun (WGS) entry which is preliminary data.</text>
</comment>
<comment type="function">
    <text evidence="13">Participates actively in the response to hyperosmotic and heat shock by preventing the aggregation of stress-denatured proteins and by disaggregating proteins, also in an autonomous, DnaK-independent fashion. Unfolded proteins bind initially to DnaJ; upon interaction with the DnaJ-bound protein, DnaK hydrolyzes its bound ATP, resulting in the formation of a stable complex. GrpE releases ADP from DnaK; ATP binding to DnaK triggers the release of the substrate protein, thus completing the reaction cycle. Several rounds of ATP-dependent interactions between DnaJ, DnaK and GrpE are required for fully efficient folding. Also involved, together with DnaK and GrpE, in the DNA replication of plasmids through activation of initiation proteins.</text>
</comment>
<dbReference type="PANTHER" id="PTHR43096">
    <property type="entry name" value="DNAJ HOMOLOG 1, MITOCHONDRIAL-RELATED"/>
    <property type="match status" value="1"/>
</dbReference>
<dbReference type="InterPro" id="IPR036869">
    <property type="entry name" value="J_dom_sf"/>
</dbReference>
<evidence type="ECO:0000256" key="11">
    <source>
        <dbReference type="ARBA" id="ARBA00061004"/>
    </source>
</evidence>
<dbReference type="GO" id="GO:0006260">
    <property type="term" value="P:DNA replication"/>
    <property type="evidence" value="ECO:0007669"/>
    <property type="project" value="UniProtKB-KW"/>
</dbReference>
<protein>
    <recommendedName>
        <fullName evidence="12 13">Chaperone protein DnaJ</fullName>
    </recommendedName>
</protein>
<feature type="binding site" evidence="13">
    <location>
        <position position="163"/>
    </location>
    <ligand>
        <name>Zn(2+)</name>
        <dbReference type="ChEBI" id="CHEBI:29105"/>
        <label>2</label>
    </ligand>
</feature>
<dbReference type="HAMAP" id="MF_01152">
    <property type="entry name" value="DnaJ"/>
    <property type="match status" value="1"/>
</dbReference>
<evidence type="ECO:0000313" key="17">
    <source>
        <dbReference type="EMBL" id="TLG76584.1"/>
    </source>
</evidence>
<dbReference type="Pfam" id="PF00684">
    <property type="entry name" value="DnaJ_CXXCXGXG"/>
    <property type="match status" value="1"/>
</dbReference>
<evidence type="ECO:0000256" key="10">
    <source>
        <dbReference type="ARBA" id="ARBA00023186"/>
    </source>
</evidence>
<dbReference type="PROSITE" id="PS50076">
    <property type="entry name" value="DNAJ_2"/>
    <property type="match status" value="1"/>
</dbReference>
<keyword evidence="6 13" id="KW-0677">Repeat</keyword>
<dbReference type="PROSITE" id="PS51188">
    <property type="entry name" value="ZF_CR"/>
    <property type="match status" value="1"/>
</dbReference>
<dbReference type="FunFam" id="2.60.260.20:FF:000004">
    <property type="entry name" value="Molecular chaperone DnaJ"/>
    <property type="match status" value="1"/>
</dbReference>
<dbReference type="CDD" id="cd10747">
    <property type="entry name" value="DnaJ_C"/>
    <property type="match status" value="1"/>
</dbReference>
<evidence type="ECO:0000256" key="8">
    <source>
        <dbReference type="ARBA" id="ARBA00022833"/>
    </source>
</evidence>
<dbReference type="FunFam" id="1.10.287.110:FF:000031">
    <property type="entry name" value="Molecular chaperone DnaJ"/>
    <property type="match status" value="1"/>
</dbReference>
<dbReference type="InterPro" id="IPR012724">
    <property type="entry name" value="DnaJ"/>
</dbReference>
<feature type="binding site" evidence="13">
    <location>
        <position position="206"/>
    </location>
    <ligand>
        <name>Zn(2+)</name>
        <dbReference type="ChEBI" id="CHEBI:29105"/>
        <label>1</label>
    </ligand>
</feature>
<evidence type="ECO:0000256" key="6">
    <source>
        <dbReference type="ARBA" id="ARBA00022737"/>
    </source>
</evidence>
<dbReference type="InterPro" id="IPR002939">
    <property type="entry name" value="DnaJ_C"/>
</dbReference>
<keyword evidence="7 13" id="KW-0863">Zinc-finger</keyword>
<dbReference type="InterPro" id="IPR008971">
    <property type="entry name" value="HSP40/DnaJ_pept-bd"/>
</dbReference>
<dbReference type="InterPro" id="IPR001305">
    <property type="entry name" value="HSP_DnaJ_Cys-rich_dom"/>
</dbReference>
<reference evidence="17 18" key="1">
    <citation type="submission" date="2019-05" db="EMBL/GenBank/DDBJ databases">
        <title>Culicoidintestinum kansasii gen. nov., sp. nov. from the gastrointestinal tract of the biting midge, Culicoides sonorensis.</title>
        <authorList>
            <person name="Neupane S."/>
            <person name="Ghosh A."/>
            <person name="Gunther S."/>
            <person name="Martin K."/>
            <person name="Zurek L."/>
        </authorList>
    </citation>
    <scope>NUCLEOTIDE SEQUENCE [LARGE SCALE GENOMIC DNA]</scope>
    <source>
        <strain evidence="17 18">CS-1</strain>
    </source>
</reference>
<gene>
    <name evidence="13 17" type="primary">dnaJ</name>
    <name evidence="17" type="ORF">FEZ08_02905</name>
</gene>
<name>A0A5R8QFL4_9FIRM</name>
<dbReference type="Pfam" id="PF00226">
    <property type="entry name" value="DnaJ"/>
    <property type="match status" value="1"/>
</dbReference>
<dbReference type="FunCoup" id="A0A5R8QFL4">
    <property type="interactions" value="397"/>
</dbReference>
<comment type="domain">
    <text evidence="13">The J domain is necessary and sufficient to stimulate DnaK ATPase activity. Zinc center 1 plays an important role in the autonomous, DnaK-independent chaperone activity of DnaJ. Zinc center 2 is essential for interaction with DnaK and for DnaJ activity.</text>
</comment>
<feature type="repeat" description="CXXCXGXG motif" evidence="13">
    <location>
        <begin position="189"/>
        <end position="196"/>
    </location>
</feature>
<evidence type="ECO:0000256" key="1">
    <source>
        <dbReference type="ARBA" id="ARBA00004496"/>
    </source>
</evidence>
<evidence type="ECO:0000256" key="3">
    <source>
        <dbReference type="ARBA" id="ARBA00022490"/>
    </source>
</evidence>
<feature type="binding site" evidence="13">
    <location>
        <position position="146"/>
    </location>
    <ligand>
        <name>Zn(2+)</name>
        <dbReference type="ChEBI" id="CHEBI:29105"/>
        <label>1</label>
    </ligand>
</feature>
<dbReference type="GO" id="GO:0009408">
    <property type="term" value="P:response to heat"/>
    <property type="evidence" value="ECO:0007669"/>
    <property type="project" value="InterPro"/>
</dbReference>
<feature type="zinc finger region" description="CR-type" evidence="14">
    <location>
        <begin position="133"/>
        <end position="215"/>
    </location>
</feature>
<dbReference type="PROSITE" id="PS00636">
    <property type="entry name" value="DNAJ_1"/>
    <property type="match status" value="1"/>
</dbReference>
<dbReference type="GO" id="GO:0042026">
    <property type="term" value="P:protein refolding"/>
    <property type="evidence" value="ECO:0007669"/>
    <property type="project" value="TreeGrafter"/>
</dbReference>
<evidence type="ECO:0000256" key="14">
    <source>
        <dbReference type="PROSITE-ProRule" id="PRU00546"/>
    </source>
</evidence>
<feature type="domain" description="J" evidence="15">
    <location>
        <begin position="5"/>
        <end position="69"/>
    </location>
</feature>
<dbReference type="InParanoid" id="A0A5R8QFL4"/>
<feature type="repeat" description="CXXCXGXG motif" evidence="13">
    <location>
        <begin position="146"/>
        <end position="153"/>
    </location>
</feature>
<organism evidence="17 18">
    <name type="scientific">Culicoidibacter larvae</name>
    <dbReference type="NCBI Taxonomy" id="2579976"/>
    <lineage>
        <taxon>Bacteria</taxon>
        <taxon>Bacillati</taxon>
        <taxon>Bacillota</taxon>
        <taxon>Culicoidibacteria</taxon>
        <taxon>Culicoidibacterales</taxon>
        <taxon>Culicoidibacteraceae</taxon>
        <taxon>Culicoidibacter</taxon>
    </lineage>
</organism>
<dbReference type="SUPFAM" id="SSF49493">
    <property type="entry name" value="HSP40/DnaJ peptide-binding domain"/>
    <property type="match status" value="2"/>
</dbReference>
<keyword evidence="5 13" id="KW-0479">Metal-binding</keyword>
<dbReference type="CDD" id="cd10719">
    <property type="entry name" value="DnaJ_zf"/>
    <property type="match status" value="1"/>
</dbReference>
<feature type="binding site" evidence="13">
    <location>
        <position position="166"/>
    </location>
    <ligand>
        <name>Zn(2+)</name>
        <dbReference type="ChEBI" id="CHEBI:29105"/>
        <label>2</label>
    </ligand>
</feature>
<evidence type="ECO:0000259" key="15">
    <source>
        <dbReference type="PROSITE" id="PS50076"/>
    </source>
</evidence>
<evidence type="ECO:0000256" key="9">
    <source>
        <dbReference type="ARBA" id="ARBA00023016"/>
    </source>
</evidence>
<dbReference type="GO" id="GO:0051082">
    <property type="term" value="F:unfolded protein binding"/>
    <property type="evidence" value="ECO:0007669"/>
    <property type="project" value="UniProtKB-UniRule"/>
</dbReference>
<dbReference type="Proteomes" id="UP000306912">
    <property type="component" value="Unassembled WGS sequence"/>
</dbReference>
<evidence type="ECO:0000259" key="16">
    <source>
        <dbReference type="PROSITE" id="PS51188"/>
    </source>
</evidence>
<evidence type="ECO:0000256" key="12">
    <source>
        <dbReference type="ARBA" id="ARBA00067609"/>
    </source>
</evidence>
<feature type="binding site" evidence="13">
    <location>
        <position position="192"/>
    </location>
    <ligand>
        <name>Zn(2+)</name>
        <dbReference type="ChEBI" id="CHEBI:29105"/>
        <label>2</label>
    </ligand>
</feature>
<dbReference type="GO" id="GO:0005524">
    <property type="term" value="F:ATP binding"/>
    <property type="evidence" value="ECO:0007669"/>
    <property type="project" value="InterPro"/>
</dbReference>
<dbReference type="PRINTS" id="PR00625">
    <property type="entry name" value="JDOMAIN"/>
</dbReference>
<comment type="similarity">
    <text evidence="11 13">Belongs to the DnaJ family.</text>
</comment>
<feature type="repeat" description="CXXCXGXG motif" evidence="13">
    <location>
        <begin position="163"/>
        <end position="170"/>
    </location>
</feature>
<evidence type="ECO:0000256" key="5">
    <source>
        <dbReference type="ARBA" id="ARBA00022723"/>
    </source>
</evidence>
<dbReference type="InterPro" id="IPR018253">
    <property type="entry name" value="DnaJ_domain_CS"/>
</dbReference>
<dbReference type="NCBIfam" id="TIGR02349">
    <property type="entry name" value="DnaJ_bact"/>
    <property type="match status" value="1"/>
</dbReference>
<keyword evidence="4 13" id="KW-0235">DNA replication</keyword>
<dbReference type="Gene3D" id="1.10.287.110">
    <property type="entry name" value="DnaJ domain"/>
    <property type="match status" value="1"/>
</dbReference>
<dbReference type="SUPFAM" id="SSF57938">
    <property type="entry name" value="DnaJ/Hsp40 cysteine-rich domain"/>
    <property type="match status" value="1"/>
</dbReference>
<keyword evidence="10 13" id="KW-0143">Chaperone</keyword>